<name>A0A9W8MM94_9AGAR</name>
<feature type="compositionally biased region" description="Polar residues" evidence="7">
    <location>
        <begin position="367"/>
        <end position="383"/>
    </location>
</feature>
<feature type="region of interest" description="Disordered" evidence="7">
    <location>
        <begin position="286"/>
        <end position="323"/>
    </location>
</feature>
<protein>
    <recommendedName>
        <fullName evidence="11">DUF788-domain-containing protein</fullName>
    </recommendedName>
</protein>
<dbReference type="AlphaFoldDB" id="A0A9W8MM94"/>
<evidence type="ECO:0000256" key="5">
    <source>
        <dbReference type="ARBA" id="ARBA00022989"/>
    </source>
</evidence>
<feature type="compositionally biased region" description="Basic and acidic residues" evidence="7">
    <location>
        <begin position="310"/>
        <end position="323"/>
    </location>
</feature>
<keyword evidence="10" id="KW-1185">Reference proteome</keyword>
<dbReference type="InterPro" id="IPR008506">
    <property type="entry name" value="SND2/TMEM208"/>
</dbReference>
<sequence length="1087" mass="119723">MANASAKRIANQNETAVKQLRLGLFIPTLISLVLRFLFRRDSLPPSKGILALYVLTYFPAFFLSNYLIKIGTTRRDPQTGALISYGEDLNQTGVTEWCFDILYITWACQVGSGAFGDWFWWLYLVIPLYAVFKLWTSVISPMVLGRGATAEKSDEAAPANASKRQEKLRKRQERAIQQHILTARYTLASSYSPFQSQSSLLQEPYFNNDAGQNGRIQLTVEPPAEANLIDLAEGAPVSSGIVLQPTSTAQMLGLHADLFGIELEAFSASQPLVAEEPLEAQVMKERVTEERDDLFDADKLRDASPSAEETSGHGEAEDDHMYNAPRPHEIRSVAAEMPHDEPQGEREIYSHWAAEHDTANLAPEGSSPVQFFSSPGASSQTSLDDYDLGYDKSDHSNLEEEGVAAQHGATEHSIDHAPSSSPPPFSSSPLASSEPWGDDYDTDYGEIQCPDEKERQALALPPQFHGLIDETETEGEYHWQIYEASAEREWIDQRLDSEPTRFLSYPAASPPTDLGDHETGSDKPSELDLVERQHALRDVGPQEAGEEEHVANKEALFEVKQDTSVITDSLATPLESAIAQQEEASLVPTADGQDEHSPERDFGLEEEPNAVPLSSPSSVYLRSREPPSTQQEHASSGERKLETWQPLSLAPPSADPNESGQDFTRTEDGLINRAQGLQENFNGNENGDPFNPEFGPTRHGESIVGAGLDIADLDIASRERQMYSPGLTWGAFPMAMTRKSILKVEPHTPHGRRDDDSSTPTYGSGGIQGLNQHVGAGLIHSEHNTDEESGFSNVGDQDETSSKVSVKLPQDADLEHQKRTPAASNRLLFPSAPNPKRPTIAGQLAQHKKLSKPFRCPTISKPKINSTAKGEALRDPANPARAQLGQQKDSKIEAIPQLEEDSKIKHRTVRAAAQFRSPLTVLASGQQAALIRPTPTIQALDRKAQTLRRALRVVRDNEEETLTTLIKKWTEAGREVAFELWTMVKDSAVEGNDDRWDGGSTLKRKVAESWGWDDAADRKRTPSGSGSGWGWDPRAEGSGDHAEDAPGLILEEEEQEKTRETIGTMLTQLGICPTTLGWIEEDECFVD</sequence>
<evidence type="ECO:0000256" key="4">
    <source>
        <dbReference type="ARBA" id="ARBA00022824"/>
    </source>
</evidence>
<comment type="similarity">
    <text evidence="2">Belongs to the TMEM208 family.</text>
</comment>
<dbReference type="PANTHER" id="PTHR13505:SF7">
    <property type="entry name" value="TRANSMEMBRANE PROTEIN 208"/>
    <property type="match status" value="1"/>
</dbReference>
<feature type="transmembrane region" description="Helical" evidence="8">
    <location>
        <begin position="20"/>
        <end position="38"/>
    </location>
</feature>
<evidence type="ECO:0000256" key="2">
    <source>
        <dbReference type="ARBA" id="ARBA00009950"/>
    </source>
</evidence>
<evidence type="ECO:0000256" key="8">
    <source>
        <dbReference type="SAM" id="Phobius"/>
    </source>
</evidence>
<evidence type="ECO:0000256" key="6">
    <source>
        <dbReference type="ARBA" id="ARBA00023136"/>
    </source>
</evidence>
<feature type="non-terminal residue" evidence="9">
    <location>
        <position position="1087"/>
    </location>
</feature>
<keyword evidence="4" id="KW-0256">Endoplasmic reticulum</keyword>
<dbReference type="GO" id="GO:0005789">
    <property type="term" value="C:endoplasmic reticulum membrane"/>
    <property type="evidence" value="ECO:0007669"/>
    <property type="project" value="UniProtKB-SubCell"/>
</dbReference>
<feature type="region of interest" description="Disordered" evidence="7">
    <location>
        <begin position="360"/>
        <end position="446"/>
    </location>
</feature>
<dbReference type="Gene3D" id="6.10.140.1020">
    <property type="match status" value="1"/>
</dbReference>
<evidence type="ECO:0000256" key="7">
    <source>
        <dbReference type="SAM" id="MobiDB-lite"/>
    </source>
</evidence>
<evidence type="ECO:0000256" key="1">
    <source>
        <dbReference type="ARBA" id="ARBA00004477"/>
    </source>
</evidence>
<dbReference type="Proteomes" id="UP001140091">
    <property type="component" value="Unassembled WGS sequence"/>
</dbReference>
<feature type="compositionally biased region" description="Basic and acidic residues" evidence="7">
    <location>
        <begin position="1033"/>
        <end position="1044"/>
    </location>
</feature>
<comment type="subcellular location">
    <subcellularLocation>
        <location evidence="1">Endoplasmic reticulum membrane</location>
        <topology evidence="1">Multi-pass membrane protein</topology>
    </subcellularLocation>
</comment>
<keyword evidence="5 8" id="KW-1133">Transmembrane helix</keyword>
<dbReference type="PANTHER" id="PTHR13505">
    <property type="entry name" value="TRANSMEMBRANE PROTEIN 208"/>
    <property type="match status" value="1"/>
</dbReference>
<evidence type="ECO:0000313" key="10">
    <source>
        <dbReference type="Proteomes" id="UP001140091"/>
    </source>
</evidence>
<feature type="compositionally biased region" description="Polar residues" evidence="7">
    <location>
        <begin position="612"/>
        <end position="634"/>
    </location>
</feature>
<feature type="compositionally biased region" description="Basic and acidic residues" evidence="7">
    <location>
        <begin position="286"/>
        <end position="302"/>
    </location>
</feature>
<dbReference type="GO" id="GO:0006624">
    <property type="term" value="P:vacuolar protein processing"/>
    <property type="evidence" value="ECO:0007669"/>
    <property type="project" value="TreeGrafter"/>
</dbReference>
<feature type="region of interest" description="Disordered" evidence="7">
    <location>
        <begin position="745"/>
        <end position="771"/>
    </location>
</feature>
<evidence type="ECO:0008006" key="11">
    <source>
        <dbReference type="Google" id="ProtNLM"/>
    </source>
</evidence>
<feature type="region of interest" description="Disordered" evidence="7">
    <location>
        <begin position="679"/>
        <end position="698"/>
    </location>
</feature>
<feature type="compositionally biased region" description="Basic and acidic residues" evidence="7">
    <location>
        <begin position="514"/>
        <end position="524"/>
    </location>
</feature>
<feature type="compositionally biased region" description="Basic and acidic residues" evidence="7">
    <location>
        <begin position="593"/>
        <end position="603"/>
    </location>
</feature>
<feature type="compositionally biased region" description="Basic and acidic residues" evidence="7">
    <location>
        <begin position="745"/>
        <end position="756"/>
    </location>
</feature>
<feature type="region of interest" description="Disordered" evidence="7">
    <location>
        <begin position="574"/>
        <end position="664"/>
    </location>
</feature>
<evidence type="ECO:0000313" key="9">
    <source>
        <dbReference type="EMBL" id="KAJ2933654.1"/>
    </source>
</evidence>
<feature type="region of interest" description="Disordered" evidence="7">
    <location>
        <begin position="502"/>
        <end position="524"/>
    </location>
</feature>
<feature type="transmembrane region" description="Helical" evidence="8">
    <location>
        <begin position="118"/>
        <end position="136"/>
    </location>
</feature>
<reference evidence="9" key="1">
    <citation type="submission" date="2022-06" db="EMBL/GenBank/DDBJ databases">
        <title>Genome Sequence of Candolleomyces eurysporus.</title>
        <authorList>
            <person name="Buettner E."/>
        </authorList>
    </citation>
    <scope>NUCLEOTIDE SEQUENCE</scope>
    <source>
        <strain evidence="9">VTCC 930004</strain>
    </source>
</reference>
<accession>A0A9W8MM94</accession>
<dbReference type="EMBL" id="JANBPK010000738">
    <property type="protein sequence ID" value="KAJ2933654.1"/>
    <property type="molecule type" value="Genomic_DNA"/>
</dbReference>
<organism evidence="9 10">
    <name type="scientific">Candolleomyces eurysporus</name>
    <dbReference type="NCBI Taxonomy" id="2828524"/>
    <lineage>
        <taxon>Eukaryota</taxon>
        <taxon>Fungi</taxon>
        <taxon>Dikarya</taxon>
        <taxon>Basidiomycota</taxon>
        <taxon>Agaricomycotina</taxon>
        <taxon>Agaricomycetes</taxon>
        <taxon>Agaricomycetidae</taxon>
        <taxon>Agaricales</taxon>
        <taxon>Agaricineae</taxon>
        <taxon>Psathyrellaceae</taxon>
        <taxon>Candolleomyces</taxon>
    </lineage>
</organism>
<keyword evidence="3 8" id="KW-0812">Transmembrane</keyword>
<dbReference type="Pfam" id="PF05620">
    <property type="entry name" value="TMEM208_SND2"/>
    <property type="match status" value="1"/>
</dbReference>
<feature type="compositionally biased region" description="Basic and acidic residues" evidence="7">
    <location>
        <begin position="389"/>
        <end position="398"/>
    </location>
</feature>
<comment type="caution">
    <text evidence="9">The sequence shown here is derived from an EMBL/GenBank/DDBJ whole genome shotgun (WGS) entry which is preliminary data.</text>
</comment>
<keyword evidence="6 8" id="KW-0472">Membrane</keyword>
<feature type="region of interest" description="Disordered" evidence="7">
    <location>
        <begin position="783"/>
        <end position="876"/>
    </location>
</feature>
<feature type="region of interest" description="Disordered" evidence="7">
    <location>
        <begin position="1013"/>
        <end position="1060"/>
    </location>
</feature>
<dbReference type="GO" id="GO:0005773">
    <property type="term" value="C:vacuole"/>
    <property type="evidence" value="ECO:0007669"/>
    <property type="project" value="GOC"/>
</dbReference>
<evidence type="ECO:0000256" key="3">
    <source>
        <dbReference type="ARBA" id="ARBA00022692"/>
    </source>
</evidence>
<feature type="transmembrane region" description="Helical" evidence="8">
    <location>
        <begin position="50"/>
        <end position="68"/>
    </location>
</feature>
<gene>
    <name evidence="9" type="ORF">H1R20_g3427</name>
</gene>
<dbReference type="OrthoDB" id="10012212at2759"/>
<proteinExistence type="inferred from homology"/>